<accession>A0A0U2LGT2</accession>
<dbReference type="AlphaFoldDB" id="A0A0U2LGT2"/>
<dbReference type="EMBL" id="KT755390">
    <property type="protein sequence ID" value="ALS05224.1"/>
    <property type="molecule type" value="mRNA"/>
</dbReference>
<name>A0A0U2LGT2_9MAXI</name>
<feature type="compositionally biased region" description="Acidic residues" evidence="1">
    <location>
        <begin position="26"/>
        <end position="36"/>
    </location>
</feature>
<sequence>MAISAMANPGKNGPGRKEVNRKESEVNNEPDSENLW</sequence>
<organism evidence="2">
    <name type="scientific">Tortanus dextrilobatus</name>
    <dbReference type="NCBI Taxonomy" id="207953"/>
    <lineage>
        <taxon>Eukaryota</taxon>
        <taxon>Metazoa</taxon>
        <taxon>Ecdysozoa</taxon>
        <taxon>Arthropoda</taxon>
        <taxon>Crustacea</taxon>
        <taxon>Multicrustacea</taxon>
        <taxon>Hexanauplia</taxon>
        <taxon>Copepoda</taxon>
        <taxon>Calanoida</taxon>
        <taxon>Tortanidae</taxon>
        <taxon>Tortanus</taxon>
    </lineage>
</organism>
<reference evidence="2" key="1">
    <citation type="journal article" date="2015" name="Sci. Rep.">
        <title>Spliced leader RNA trans-splicing discovered in copepods.</title>
        <authorList>
            <person name="Yang F."/>
            <person name="Xu D."/>
            <person name="Zhuang Y."/>
            <person name="Yi X."/>
            <person name="Huang Y."/>
            <person name="Chen H."/>
            <person name="Lin S."/>
            <person name="Campbell D.A."/>
            <person name="Sturm N.R."/>
            <person name="Liu G."/>
            <person name="Zhang H."/>
        </authorList>
    </citation>
    <scope>NUCLEOTIDE SEQUENCE</scope>
</reference>
<proteinExistence type="evidence at transcript level"/>
<feature type="region of interest" description="Disordered" evidence="1">
    <location>
        <begin position="1"/>
        <end position="36"/>
    </location>
</feature>
<evidence type="ECO:0000313" key="2">
    <source>
        <dbReference type="EMBL" id="ALS05224.1"/>
    </source>
</evidence>
<feature type="compositionally biased region" description="Basic and acidic residues" evidence="1">
    <location>
        <begin position="15"/>
        <end position="25"/>
    </location>
</feature>
<evidence type="ECO:0000256" key="1">
    <source>
        <dbReference type="SAM" id="MobiDB-lite"/>
    </source>
</evidence>
<protein>
    <submittedName>
        <fullName evidence="2">Uncharacterized protein</fullName>
    </submittedName>
</protein>